<dbReference type="InterPro" id="IPR036291">
    <property type="entry name" value="NAD(P)-bd_dom_sf"/>
</dbReference>
<dbReference type="SUPFAM" id="SSF48179">
    <property type="entry name" value="6-phosphogluconate dehydrogenase C-terminal domain-like"/>
    <property type="match status" value="1"/>
</dbReference>
<proteinExistence type="inferred from homology"/>
<dbReference type="Proteomes" id="UP001596022">
    <property type="component" value="Unassembled WGS sequence"/>
</dbReference>
<dbReference type="GO" id="GO:0016491">
    <property type="term" value="F:oxidoreductase activity"/>
    <property type="evidence" value="ECO:0007669"/>
    <property type="project" value="UniProtKB-KW"/>
</dbReference>
<dbReference type="PIRSF" id="PIRSF000103">
    <property type="entry name" value="HIBADH"/>
    <property type="match status" value="1"/>
</dbReference>
<dbReference type="RefSeq" id="WP_376846656.1">
    <property type="nucleotide sequence ID" value="NZ_JBHSFW010000009.1"/>
</dbReference>
<feature type="domain" description="6-phosphogluconate dehydrogenase NADP-binding" evidence="4">
    <location>
        <begin position="4"/>
        <end position="156"/>
    </location>
</feature>
<sequence>MSETIGFIGLGNLGLPVATNLLNAGYNLRVYNRTASKAEPLVAKGAEQVTQPADVVTTGGIVVTLLWDDKALESVVMSQSFLEKLGTGGIHISMSTVSPDTSRKLAALHAEHGSVLVEAPIFGGGQDAAAHQLSIPIAGPQKAKERVRPIIEAMGGMNIFDFGEEIGAADQVKLVGNFMITSAVFTIREGLRMVEKNGGDPKAVLEMLTKTLFDAPIYKRHGQKIIEKEDMLSTQNKIPLKDVGIFKKTAQQAESPVPVSSLLYDLLRSEQGEA</sequence>
<gene>
    <name evidence="6" type="ORF">ACFO4N_12665</name>
</gene>
<accession>A0ABV9GQI3</accession>
<dbReference type="Pfam" id="PF14833">
    <property type="entry name" value="NAD_binding_11"/>
    <property type="match status" value="1"/>
</dbReference>
<dbReference type="InterPro" id="IPR006115">
    <property type="entry name" value="6PGDH_NADP-bd"/>
</dbReference>
<comment type="similarity">
    <text evidence="1">Belongs to the HIBADH-related family.</text>
</comment>
<evidence type="ECO:0000313" key="6">
    <source>
        <dbReference type="EMBL" id="MFC4619566.1"/>
    </source>
</evidence>
<feature type="domain" description="3-hydroxyisobutyrate dehydrogenase-like NAD-binding" evidence="5">
    <location>
        <begin position="167"/>
        <end position="268"/>
    </location>
</feature>
<evidence type="ECO:0000313" key="7">
    <source>
        <dbReference type="Proteomes" id="UP001596022"/>
    </source>
</evidence>
<keyword evidence="2 6" id="KW-0560">Oxidoreductase</keyword>
<evidence type="ECO:0000256" key="1">
    <source>
        <dbReference type="ARBA" id="ARBA00009080"/>
    </source>
</evidence>
<dbReference type="PANTHER" id="PTHR43580">
    <property type="entry name" value="OXIDOREDUCTASE GLYR1-RELATED"/>
    <property type="match status" value="1"/>
</dbReference>
<dbReference type="PANTHER" id="PTHR43580:SF2">
    <property type="entry name" value="CYTOKINE-LIKE NUCLEAR FACTOR N-PAC"/>
    <property type="match status" value="1"/>
</dbReference>
<evidence type="ECO:0000259" key="5">
    <source>
        <dbReference type="Pfam" id="PF14833"/>
    </source>
</evidence>
<dbReference type="Gene3D" id="1.10.1040.10">
    <property type="entry name" value="N-(1-d-carboxylethyl)-l-norvaline Dehydrogenase, domain 2"/>
    <property type="match status" value="1"/>
</dbReference>
<organism evidence="6 7">
    <name type="scientific">Camelliibacillus cellulosilyticus</name>
    <dbReference type="NCBI Taxonomy" id="2174486"/>
    <lineage>
        <taxon>Bacteria</taxon>
        <taxon>Bacillati</taxon>
        <taxon>Bacillota</taxon>
        <taxon>Bacilli</taxon>
        <taxon>Bacillales</taxon>
        <taxon>Sporolactobacillaceae</taxon>
        <taxon>Camelliibacillus</taxon>
    </lineage>
</organism>
<dbReference type="SUPFAM" id="SSF51735">
    <property type="entry name" value="NAD(P)-binding Rossmann-fold domains"/>
    <property type="match status" value="1"/>
</dbReference>
<keyword evidence="7" id="KW-1185">Reference proteome</keyword>
<dbReference type="Gene3D" id="3.40.50.720">
    <property type="entry name" value="NAD(P)-binding Rossmann-like Domain"/>
    <property type="match status" value="1"/>
</dbReference>
<keyword evidence="3" id="KW-0520">NAD</keyword>
<dbReference type="Pfam" id="PF03446">
    <property type="entry name" value="NAD_binding_2"/>
    <property type="match status" value="1"/>
</dbReference>
<dbReference type="InterPro" id="IPR029154">
    <property type="entry name" value="HIBADH-like_NADP-bd"/>
</dbReference>
<evidence type="ECO:0000256" key="3">
    <source>
        <dbReference type="ARBA" id="ARBA00023027"/>
    </source>
</evidence>
<dbReference type="EMBL" id="JBHSFW010000009">
    <property type="protein sequence ID" value="MFC4619566.1"/>
    <property type="molecule type" value="Genomic_DNA"/>
</dbReference>
<comment type="caution">
    <text evidence="6">The sequence shown here is derived from an EMBL/GenBank/DDBJ whole genome shotgun (WGS) entry which is preliminary data.</text>
</comment>
<dbReference type="EC" id="1.1.-.-" evidence="6"/>
<dbReference type="InterPro" id="IPR015815">
    <property type="entry name" value="HIBADH-related"/>
</dbReference>
<dbReference type="InterPro" id="IPR008927">
    <property type="entry name" value="6-PGluconate_DH-like_C_sf"/>
</dbReference>
<evidence type="ECO:0000259" key="4">
    <source>
        <dbReference type="Pfam" id="PF03446"/>
    </source>
</evidence>
<name>A0ABV9GQI3_9BACL</name>
<dbReference type="InterPro" id="IPR051265">
    <property type="entry name" value="HIBADH-related_NP60_sf"/>
</dbReference>
<evidence type="ECO:0000256" key="2">
    <source>
        <dbReference type="ARBA" id="ARBA00023002"/>
    </source>
</evidence>
<dbReference type="InterPro" id="IPR013328">
    <property type="entry name" value="6PGD_dom2"/>
</dbReference>
<reference evidence="7" key="1">
    <citation type="journal article" date="2019" name="Int. J. Syst. Evol. Microbiol.">
        <title>The Global Catalogue of Microorganisms (GCM) 10K type strain sequencing project: providing services to taxonomists for standard genome sequencing and annotation.</title>
        <authorList>
            <consortium name="The Broad Institute Genomics Platform"/>
            <consortium name="The Broad Institute Genome Sequencing Center for Infectious Disease"/>
            <person name="Wu L."/>
            <person name="Ma J."/>
        </authorList>
    </citation>
    <scope>NUCLEOTIDE SEQUENCE [LARGE SCALE GENOMIC DNA]</scope>
    <source>
        <strain evidence="7">CGMCC 1.16306</strain>
    </source>
</reference>
<protein>
    <submittedName>
        <fullName evidence="6">NAD(P)-dependent oxidoreductase</fullName>
        <ecNumber evidence="6">1.1.-.-</ecNumber>
    </submittedName>
</protein>